<protein>
    <submittedName>
        <fullName evidence="5">L domain-like protein</fullName>
    </submittedName>
</protein>
<dbReference type="InterPro" id="IPR003591">
    <property type="entry name" value="Leu-rich_rpt_typical-subtyp"/>
</dbReference>
<dbReference type="AlphaFoldDB" id="A0A139AU95"/>
<evidence type="ECO:0000313" key="6">
    <source>
        <dbReference type="Proteomes" id="UP000070544"/>
    </source>
</evidence>
<dbReference type="PANTHER" id="PTHR45973">
    <property type="entry name" value="PROTEIN PHOSPHATASE 1 REGULATORY SUBUNIT SDS22-RELATED"/>
    <property type="match status" value="1"/>
</dbReference>
<gene>
    <name evidence="5" type="ORF">M427DRAFT_41422</name>
</gene>
<dbReference type="Pfam" id="PF14580">
    <property type="entry name" value="LRR_9"/>
    <property type="match status" value="2"/>
</dbReference>
<feature type="domain" description="U2A'/phosphoprotein 32 family A C-terminal" evidence="4">
    <location>
        <begin position="171"/>
        <end position="189"/>
    </location>
</feature>
<evidence type="ECO:0000256" key="2">
    <source>
        <dbReference type="ARBA" id="ARBA00022737"/>
    </source>
</evidence>
<dbReference type="InterPro" id="IPR056363">
    <property type="entry name" value="LRR_LRWD1_dom"/>
</dbReference>
<feature type="domain" description="U2A'/phosphoprotein 32 family A C-terminal" evidence="4">
    <location>
        <begin position="546"/>
        <end position="564"/>
    </location>
</feature>
<dbReference type="OrthoDB" id="266138at2759"/>
<dbReference type="SMART" id="SM00365">
    <property type="entry name" value="LRR_SD22"/>
    <property type="match status" value="10"/>
</dbReference>
<dbReference type="Pfam" id="PF23211">
    <property type="entry name" value="LRR_LRWD1"/>
    <property type="match status" value="1"/>
</dbReference>
<feature type="region of interest" description="Disordered" evidence="3">
    <location>
        <begin position="845"/>
        <end position="872"/>
    </location>
</feature>
<dbReference type="EMBL" id="KQ965736">
    <property type="protein sequence ID" value="KXS20065.1"/>
    <property type="molecule type" value="Genomic_DNA"/>
</dbReference>
<name>A0A139AU95_GONPJ</name>
<evidence type="ECO:0000259" key="4">
    <source>
        <dbReference type="SMART" id="SM00446"/>
    </source>
</evidence>
<dbReference type="InterPro" id="IPR001611">
    <property type="entry name" value="Leu-rich_rpt"/>
</dbReference>
<dbReference type="SMART" id="SM00369">
    <property type="entry name" value="LRR_TYP"/>
    <property type="match status" value="8"/>
</dbReference>
<feature type="domain" description="U2A'/phosphoprotein 32 family A C-terminal" evidence="4">
    <location>
        <begin position="812"/>
        <end position="830"/>
    </location>
</feature>
<keyword evidence="6" id="KW-1185">Reference proteome</keyword>
<dbReference type="Gene3D" id="3.80.10.10">
    <property type="entry name" value="Ribonuclease Inhibitor"/>
    <property type="match status" value="5"/>
</dbReference>
<feature type="compositionally biased region" description="Polar residues" evidence="3">
    <location>
        <begin position="861"/>
        <end position="872"/>
    </location>
</feature>
<dbReference type="PANTHER" id="PTHR45973:SF35">
    <property type="entry name" value="LEUCINE-RICH REPEAT-CONTAINING PROTEIN 43"/>
    <property type="match status" value="1"/>
</dbReference>
<dbReference type="InterPro" id="IPR050576">
    <property type="entry name" value="Cilia_flagella_integrity"/>
</dbReference>
<keyword evidence="2" id="KW-0677">Repeat</keyword>
<dbReference type="SMART" id="SM00446">
    <property type="entry name" value="LRRcap"/>
    <property type="match status" value="3"/>
</dbReference>
<evidence type="ECO:0000256" key="3">
    <source>
        <dbReference type="SAM" id="MobiDB-lite"/>
    </source>
</evidence>
<evidence type="ECO:0000313" key="5">
    <source>
        <dbReference type="EMBL" id="KXS20065.1"/>
    </source>
</evidence>
<keyword evidence="1" id="KW-0433">Leucine-rich repeat</keyword>
<dbReference type="STRING" id="1344416.A0A139AU95"/>
<dbReference type="OMA" id="HTAGNVR"/>
<dbReference type="InterPro" id="IPR003603">
    <property type="entry name" value="U2A'_phosphoprotein32A_C"/>
</dbReference>
<organism evidence="5 6">
    <name type="scientific">Gonapodya prolifera (strain JEL478)</name>
    <name type="common">Monoblepharis prolifera</name>
    <dbReference type="NCBI Taxonomy" id="1344416"/>
    <lineage>
        <taxon>Eukaryota</taxon>
        <taxon>Fungi</taxon>
        <taxon>Fungi incertae sedis</taxon>
        <taxon>Chytridiomycota</taxon>
        <taxon>Chytridiomycota incertae sedis</taxon>
        <taxon>Monoblepharidomycetes</taxon>
        <taxon>Monoblepharidales</taxon>
        <taxon>Gonapodyaceae</taxon>
        <taxon>Gonapodya</taxon>
    </lineage>
</organism>
<proteinExistence type="predicted"/>
<dbReference type="PROSITE" id="PS51450">
    <property type="entry name" value="LRR"/>
    <property type="match status" value="8"/>
</dbReference>
<accession>A0A139AU95</accession>
<dbReference type="InterPro" id="IPR032675">
    <property type="entry name" value="LRR_dom_sf"/>
</dbReference>
<sequence length="888" mass="100626">MTHNNFPQIDGLAQFSSLSSLCIIAQDVSEIKGLYDLPIEELWICESKVSQIKGLERCPRLKRLYLYGNYINKIEGLGNVSQLEVLWLSDNRIPHIENLSHLKKLRELKLANNEIAEIGNSLKENTSLQDLNLAGNKLSCFIDILNLASLPRLTTLTLGSPEFATNPLCHLSNYQTHVIHNLRTLLTLDAVEITDESRKMVAATFFKKKMYYNMRNQTVKRNANFLRELLSEFFHFMDVESLSLQSRLSQLCRRIDLQYEAYCRKNKMELSSGGNIRFELVEREDRAFSLCSTLFRQALSLNEPDHTAVQCNGCINTFNTGEAVQSSNQTKFAVLACSVKGGQQSNFFIEYTLVEMEENKTPIESFVANLVLSPKFVDPNMPLHVQQQLVPFKRQNMQQDYRPQHMLTTSMSENLQLGASVDEPSLNIMTWWSLTSLTEASHLLFQPTMESITILELNCANIHDLSWLPTHLKGNSIEDVSPLAKFPSLQEIYLDNNLIESLDVLAELPHLKKIDAAHNRISNIRNLGNFKTLMELYLSGNPIFCGKDYRFFVIFHLGKLKILDGAAITNADQLLSQELFLGRLTIELLGEQLGTHSHNGFSGISDLDIANCKIRHLDCFSDGLFPNLRKLNVDNNLLTSLDALLCLKNLESLSANNNRIEQVFSGSARETSDVIKSRVFAKLYEVYMGGNQICKFSDLCLTAFPSLRILHIPGNRLPKIEGIGHMEALTQIVADRNQIKCLEPNVFFGCPRLKDLHLRENRVKHLGQFFGIISLRTLHLNSNRISDMGELQKFDLPNLLEISMSGNPVTRRSAYRRLLILHIPSLLIIDTKEIDVDEREKSQTYESDLQKIADQGEDQSVKSTGNLSLNSKTPLRVSPVVFDAFSLP</sequence>
<dbReference type="Proteomes" id="UP000070544">
    <property type="component" value="Unassembled WGS sequence"/>
</dbReference>
<reference evidence="5 6" key="1">
    <citation type="journal article" date="2015" name="Genome Biol. Evol.">
        <title>Phylogenomic analyses indicate that early fungi evolved digesting cell walls of algal ancestors of land plants.</title>
        <authorList>
            <person name="Chang Y."/>
            <person name="Wang S."/>
            <person name="Sekimoto S."/>
            <person name="Aerts A.L."/>
            <person name="Choi C."/>
            <person name="Clum A."/>
            <person name="LaButti K.M."/>
            <person name="Lindquist E.A."/>
            <person name="Yee Ngan C."/>
            <person name="Ohm R.A."/>
            <person name="Salamov A.A."/>
            <person name="Grigoriev I.V."/>
            <person name="Spatafora J.W."/>
            <person name="Berbee M.L."/>
        </authorList>
    </citation>
    <scope>NUCLEOTIDE SEQUENCE [LARGE SCALE GENOMIC DNA]</scope>
    <source>
        <strain evidence="5 6">JEL478</strain>
    </source>
</reference>
<evidence type="ECO:0000256" key="1">
    <source>
        <dbReference type="ARBA" id="ARBA00022614"/>
    </source>
</evidence>
<dbReference type="SUPFAM" id="SSF52058">
    <property type="entry name" value="L domain-like"/>
    <property type="match status" value="1"/>
</dbReference>
<dbReference type="GO" id="GO:0005634">
    <property type="term" value="C:nucleus"/>
    <property type="evidence" value="ECO:0007669"/>
    <property type="project" value="UniProtKB-SubCell"/>
</dbReference>